<comment type="catalytic activity">
    <reaction evidence="5 6">
        <text>D-glucosamine 6-phosphate + acetyl-CoA = N-acetyl-D-glucosamine 6-phosphate + CoA + H(+)</text>
        <dbReference type="Rhea" id="RHEA:10292"/>
        <dbReference type="ChEBI" id="CHEBI:15378"/>
        <dbReference type="ChEBI" id="CHEBI:57287"/>
        <dbReference type="ChEBI" id="CHEBI:57288"/>
        <dbReference type="ChEBI" id="CHEBI:57513"/>
        <dbReference type="ChEBI" id="CHEBI:58725"/>
        <dbReference type="EC" id="2.3.1.4"/>
    </reaction>
</comment>
<dbReference type="EMBL" id="SSOP01000014">
    <property type="protein sequence ID" value="KAB5594942.1"/>
    <property type="molecule type" value="Genomic_DNA"/>
</dbReference>
<dbReference type="CDD" id="cd04301">
    <property type="entry name" value="NAT_SF"/>
    <property type="match status" value="1"/>
</dbReference>
<keyword evidence="4 6" id="KW-0012">Acyltransferase</keyword>
<dbReference type="GO" id="GO:0004343">
    <property type="term" value="F:glucosamine 6-phosphate N-acetyltransferase activity"/>
    <property type="evidence" value="ECO:0007669"/>
    <property type="project" value="UniProtKB-UniRule"/>
</dbReference>
<comment type="caution">
    <text evidence="8">The sequence shown here is derived from an EMBL/GenBank/DDBJ whole genome shotgun (WGS) entry which is preliminary data.</text>
</comment>
<dbReference type="Pfam" id="PF00583">
    <property type="entry name" value="Acetyltransf_1"/>
    <property type="match status" value="1"/>
</dbReference>
<dbReference type="PROSITE" id="PS51186">
    <property type="entry name" value="GNAT"/>
    <property type="match status" value="1"/>
</dbReference>
<dbReference type="PANTHER" id="PTHR13355">
    <property type="entry name" value="GLUCOSAMINE 6-PHOSPHATE N-ACETYLTRANSFERASE"/>
    <property type="match status" value="1"/>
</dbReference>
<dbReference type="UniPathway" id="UPA00113">
    <property type="reaction ID" value="UER00529"/>
</dbReference>
<gene>
    <name evidence="8" type="ORF">CTheo_1575</name>
</gene>
<accession>A0A5N5QT58</accession>
<evidence type="ECO:0000256" key="1">
    <source>
        <dbReference type="ARBA" id="ARBA00004832"/>
    </source>
</evidence>
<dbReference type="AlphaFoldDB" id="A0A5N5QT58"/>
<sequence length="212" mass="23802">MSSTNRRRYSTFLSTILLPPVPLPFVVDDMPSFTPDSALDLLFDSSLIPNEVRKELAEGLHIRPLSSSDDTRGLFPVLSTLSPSPTPARDNYAAHFQYMKRYSGIYFVIVIIDQSNDQVVGTGTVFMEHKLIRNLGVVGHIEDIVVSPKMQGKKLGLRIINTLTHISELQGAYKTILNCSNENIPFYQKCGFKQKENEMAKYAEPKQPSPKL</sequence>
<keyword evidence="9" id="KW-1185">Reference proteome</keyword>
<dbReference type="EC" id="2.3.1.4" evidence="6"/>
<evidence type="ECO:0000256" key="2">
    <source>
        <dbReference type="ARBA" id="ARBA00006048"/>
    </source>
</evidence>
<proteinExistence type="inferred from homology"/>
<dbReference type="GO" id="GO:0006048">
    <property type="term" value="P:UDP-N-acetylglucosamine biosynthetic process"/>
    <property type="evidence" value="ECO:0007669"/>
    <property type="project" value="UniProtKB-UniRule"/>
</dbReference>
<evidence type="ECO:0000256" key="6">
    <source>
        <dbReference type="RuleBase" id="RU365086"/>
    </source>
</evidence>
<reference evidence="8 9" key="1">
    <citation type="journal article" date="2019" name="Fungal Biol. Biotechnol.">
        <title>Draft genome sequence of fastidious pathogen Ceratobasidium theobromae, which causes vascular-streak dieback in Theobroma cacao.</title>
        <authorList>
            <person name="Ali S.S."/>
            <person name="Asman A."/>
            <person name="Shao J."/>
            <person name="Firmansyah A.P."/>
            <person name="Susilo A.W."/>
            <person name="Rosmana A."/>
            <person name="McMahon P."/>
            <person name="Junaid M."/>
            <person name="Guest D."/>
            <person name="Kheng T.Y."/>
            <person name="Meinhardt L.W."/>
            <person name="Bailey B.A."/>
        </authorList>
    </citation>
    <scope>NUCLEOTIDE SEQUENCE [LARGE SCALE GENOMIC DNA]</scope>
    <source>
        <strain evidence="8 9">CT2</strain>
    </source>
</reference>
<dbReference type="PANTHER" id="PTHR13355:SF11">
    <property type="entry name" value="GLUCOSAMINE 6-PHOSPHATE N-ACETYLTRANSFERASE"/>
    <property type="match status" value="1"/>
</dbReference>
<dbReference type="OrthoDB" id="10039976at2759"/>
<evidence type="ECO:0000313" key="9">
    <source>
        <dbReference type="Proteomes" id="UP000383932"/>
    </source>
</evidence>
<evidence type="ECO:0000256" key="5">
    <source>
        <dbReference type="ARBA" id="ARBA00048964"/>
    </source>
</evidence>
<comment type="similarity">
    <text evidence="2 6">Belongs to the acetyltransferase family. GNA1 subfamily.</text>
</comment>
<evidence type="ECO:0000256" key="3">
    <source>
        <dbReference type="ARBA" id="ARBA00022679"/>
    </source>
</evidence>
<name>A0A5N5QT58_9AGAM</name>
<evidence type="ECO:0000259" key="7">
    <source>
        <dbReference type="PROSITE" id="PS51186"/>
    </source>
</evidence>
<dbReference type="Proteomes" id="UP000383932">
    <property type="component" value="Unassembled WGS sequence"/>
</dbReference>
<dbReference type="SUPFAM" id="SSF55729">
    <property type="entry name" value="Acyl-CoA N-acyltransferases (Nat)"/>
    <property type="match status" value="1"/>
</dbReference>
<evidence type="ECO:0000256" key="4">
    <source>
        <dbReference type="ARBA" id="ARBA00023315"/>
    </source>
</evidence>
<dbReference type="InterPro" id="IPR039143">
    <property type="entry name" value="GNPNAT1-like"/>
</dbReference>
<organism evidence="8 9">
    <name type="scientific">Ceratobasidium theobromae</name>
    <dbReference type="NCBI Taxonomy" id="1582974"/>
    <lineage>
        <taxon>Eukaryota</taxon>
        <taxon>Fungi</taxon>
        <taxon>Dikarya</taxon>
        <taxon>Basidiomycota</taxon>
        <taxon>Agaricomycotina</taxon>
        <taxon>Agaricomycetes</taxon>
        <taxon>Cantharellales</taxon>
        <taxon>Ceratobasidiaceae</taxon>
        <taxon>Ceratobasidium</taxon>
    </lineage>
</organism>
<evidence type="ECO:0000313" key="8">
    <source>
        <dbReference type="EMBL" id="KAB5594942.1"/>
    </source>
</evidence>
<protein>
    <recommendedName>
        <fullName evidence="6">Glucosamine 6-phosphate N-acetyltransferase</fullName>
        <ecNumber evidence="6">2.3.1.4</ecNumber>
    </recommendedName>
</protein>
<dbReference type="InterPro" id="IPR000182">
    <property type="entry name" value="GNAT_dom"/>
</dbReference>
<dbReference type="FunFam" id="3.40.630.30:FF:000105">
    <property type="entry name" value="Glucosamine 6-phosphate N-acetyltransferase"/>
    <property type="match status" value="1"/>
</dbReference>
<dbReference type="InterPro" id="IPR016181">
    <property type="entry name" value="Acyl_CoA_acyltransferase"/>
</dbReference>
<comment type="pathway">
    <text evidence="1 6">Nucleotide-sugar biosynthesis; UDP-N-acetyl-alpha-D-glucosamine biosynthesis; N-acetyl-alpha-D-glucosamine 1-phosphate from alpha-D-glucosamine 6-phosphate (route I): step 1/2.</text>
</comment>
<dbReference type="Gene3D" id="3.40.630.30">
    <property type="match status" value="1"/>
</dbReference>
<feature type="domain" description="N-acetyltransferase" evidence="7">
    <location>
        <begin position="60"/>
        <end position="212"/>
    </location>
</feature>
<keyword evidence="3 6" id="KW-0808">Transferase</keyword>